<dbReference type="PRINTS" id="PR00081">
    <property type="entry name" value="GDHRDH"/>
</dbReference>
<dbReference type="InterPro" id="IPR002347">
    <property type="entry name" value="SDR_fam"/>
</dbReference>
<dbReference type="PANTHER" id="PTHR24320">
    <property type="entry name" value="RETINOL DEHYDROGENASE"/>
    <property type="match status" value="1"/>
</dbReference>
<dbReference type="OrthoDB" id="191139at2759"/>
<gene>
    <name evidence="6" type="ORF">T310_7264</name>
</gene>
<protein>
    <submittedName>
        <fullName evidence="6">Short-chain dehydrogenase/reductase family protein</fullName>
    </submittedName>
</protein>
<dbReference type="GeneID" id="25319540"/>
<dbReference type="SUPFAM" id="SSF51735">
    <property type="entry name" value="NAD(P)-binding Rossmann-fold domains"/>
    <property type="match status" value="1"/>
</dbReference>
<dbReference type="AlphaFoldDB" id="A0A0F4YKZ1"/>
<sequence>MTATTTTESEQQQSPAAAAKHAKPSSLWQDLGALGSLLAYGLRNPWEMYTGAGPTLNELTCGLAGSSFKPKRDIGDLAGKVIFVTGGKETILQLAHHRPHRIYLAARTESKARDAIASIKAAVSSPVDIRYIPLDLASFASIKNAASQFTSECERLDILILNAGIMGHPPQTTEAGHEIQFGTNHVGHFLLTKLLLPTLLRTASTNADADVRVITVASIASGVASSFSFDELTSTPGLLAASTWQRYGASKAANILFASELARRHPELLSVSVHPGVVKSDLYETTKARNAFARYVLDLTAPLAMRTVSSGALNQLWAAAGASREQLASANGAFYTPVGNVHPRNRFVADAEMARRLWEWTEGEVSRALA</sequence>
<proteinExistence type="inferred from homology"/>
<evidence type="ECO:0000256" key="4">
    <source>
        <dbReference type="RuleBase" id="RU000363"/>
    </source>
</evidence>
<keyword evidence="2" id="KW-0521">NADP</keyword>
<comment type="caution">
    <text evidence="6">The sequence shown here is derived from an EMBL/GenBank/DDBJ whole genome shotgun (WGS) entry which is preliminary data.</text>
</comment>
<evidence type="ECO:0000313" key="6">
    <source>
        <dbReference type="EMBL" id="KKA18770.1"/>
    </source>
</evidence>
<dbReference type="EMBL" id="LASV01000420">
    <property type="protein sequence ID" value="KKA18770.1"/>
    <property type="molecule type" value="Genomic_DNA"/>
</dbReference>
<keyword evidence="7" id="KW-1185">Reference proteome</keyword>
<dbReference type="PANTHER" id="PTHR24320:SF282">
    <property type="entry name" value="WW DOMAIN-CONTAINING OXIDOREDUCTASE"/>
    <property type="match status" value="1"/>
</dbReference>
<evidence type="ECO:0000256" key="2">
    <source>
        <dbReference type="ARBA" id="ARBA00022857"/>
    </source>
</evidence>
<reference evidence="6 7" key="1">
    <citation type="submission" date="2015-04" db="EMBL/GenBank/DDBJ databases">
        <authorList>
            <person name="Heijne W.H."/>
            <person name="Fedorova N.D."/>
            <person name="Nierman W.C."/>
            <person name="Vollebregt A.W."/>
            <person name="Zhao Z."/>
            <person name="Wu L."/>
            <person name="Kumar M."/>
            <person name="Stam H."/>
            <person name="van den Berg M.A."/>
            <person name="Pel H.J."/>
        </authorList>
    </citation>
    <scope>NUCLEOTIDE SEQUENCE [LARGE SCALE GENOMIC DNA]</scope>
    <source>
        <strain evidence="6 7">CBS 393.64</strain>
    </source>
</reference>
<evidence type="ECO:0000256" key="1">
    <source>
        <dbReference type="ARBA" id="ARBA00006484"/>
    </source>
</evidence>
<name>A0A0F4YKZ1_RASE3</name>
<dbReference type="PRINTS" id="PR00080">
    <property type="entry name" value="SDRFAMILY"/>
</dbReference>
<comment type="similarity">
    <text evidence="1 4">Belongs to the short-chain dehydrogenases/reductases (SDR) family.</text>
</comment>
<evidence type="ECO:0000256" key="3">
    <source>
        <dbReference type="ARBA" id="ARBA00023002"/>
    </source>
</evidence>
<organism evidence="6 7">
    <name type="scientific">Rasamsonia emersonii (strain ATCC 16479 / CBS 393.64 / IMI 116815)</name>
    <dbReference type="NCBI Taxonomy" id="1408163"/>
    <lineage>
        <taxon>Eukaryota</taxon>
        <taxon>Fungi</taxon>
        <taxon>Dikarya</taxon>
        <taxon>Ascomycota</taxon>
        <taxon>Pezizomycotina</taxon>
        <taxon>Eurotiomycetes</taxon>
        <taxon>Eurotiomycetidae</taxon>
        <taxon>Eurotiales</taxon>
        <taxon>Trichocomaceae</taxon>
        <taxon>Rasamsonia</taxon>
    </lineage>
</organism>
<dbReference type="Pfam" id="PF00106">
    <property type="entry name" value="adh_short"/>
    <property type="match status" value="1"/>
</dbReference>
<dbReference type="STRING" id="1408163.A0A0F4YKZ1"/>
<evidence type="ECO:0000313" key="7">
    <source>
        <dbReference type="Proteomes" id="UP000053958"/>
    </source>
</evidence>
<accession>A0A0F4YKZ1</accession>
<dbReference type="GO" id="GO:0016491">
    <property type="term" value="F:oxidoreductase activity"/>
    <property type="evidence" value="ECO:0007669"/>
    <property type="project" value="UniProtKB-KW"/>
</dbReference>
<dbReference type="Gene3D" id="3.40.50.720">
    <property type="entry name" value="NAD(P)-binding Rossmann-like Domain"/>
    <property type="match status" value="1"/>
</dbReference>
<feature type="region of interest" description="Disordered" evidence="5">
    <location>
        <begin position="1"/>
        <end position="22"/>
    </location>
</feature>
<dbReference type="Proteomes" id="UP000053958">
    <property type="component" value="Unassembled WGS sequence"/>
</dbReference>
<dbReference type="RefSeq" id="XP_013325382.1">
    <property type="nucleotide sequence ID" value="XM_013469928.1"/>
</dbReference>
<evidence type="ECO:0000256" key="5">
    <source>
        <dbReference type="SAM" id="MobiDB-lite"/>
    </source>
</evidence>
<feature type="compositionally biased region" description="Low complexity" evidence="5">
    <location>
        <begin position="1"/>
        <end position="19"/>
    </location>
</feature>
<dbReference type="InterPro" id="IPR036291">
    <property type="entry name" value="NAD(P)-bd_dom_sf"/>
</dbReference>
<keyword evidence="3" id="KW-0560">Oxidoreductase</keyword>